<evidence type="ECO:0000256" key="1">
    <source>
        <dbReference type="SAM" id="MobiDB-lite"/>
    </source>
</evidence>
<feature type="domain" description="F-box" evidence="2">
    <location>
        <begin position="24"/>
        <end position="60"/>
    </location>
</feature>
<dbReference type="Gene3D" id="3.80.10.10">
    <property type="entry name" value="Ribonuclease Inhibitor"/>
    <property type="match status" value="2"/>
</dbReference>
<feature type="region of interest" description="Disordered" evidence="1">
    <location>
        <begin position="1"/>
        <end position="21"/>
    </location>
</feature>
<dbReference type="InterPro" id="IPR001810">
    <property type="entry name" value="F-box_dom"/>
</dbReference>
<protein>
    <recommendedName>
        <fullName evidence="6">F-box domain-containing protein</fullName>
    </recommendedName>
</protein>
<feature type="compositionally biased region" description="Acidic residues" evidence="1">
    <location>
        <begin position="413"/>
        <end position="429"/>
    </location>
</feature>
<evidence type="ECO:0000259" key="2">
    <source>
        <dbReference type="Pfam" id="PF00646"/>
    </source>
</evidence>
<accession>A0A8T0T5H4</accession>
<dbReference type="InterPro" id="IPR032675">
    <property type="entry name" value="LRR_dom_sf"/>
</dbReference>
<sequence length="731" mass="82076">MPPKDAAAQGTSGGGGGHGGDRLSSLRDEVLFRVMSHLKAWEAVRTCVLSKRWRNLWSSSSADFLDIRQPCLCRGGGGGPAHRLQAREEKFAAFVANLLLRRRRVVPLDSLRLCWSHETVHGDANTWIAHAVRRGVVEIELSGKHHNEYPSPEYMSFIACDNDTFKIRLKILKLIHIRLDDTTLTQLCSRCTCLEELELKDCFIPQKTKIQSTLLNHLTIIKCQIPRGLSVYAPSLSSLEFSRNIGYVPWIQNLGLLAASNINHWAPHKYPEYPGLGSCNLKILKFSRVKLDNTTLAQLCSVCTSLEELVLKDCLVVGKEIRSNSLRYLAMINCQFTIEPEVRVPNLLSLRCTRPFRHVPRFQYMEFLVTAIVALDDTCMSNDSQWTWGADDKDESDHDGDFFAHFGAKDSGDDSDDESYQDEDDESDHDGDHLHSGAEDSDYNSDNEYDRDEDDESDHDGELLAHSGAEDSQDNSNNEPDQDEQNQSDHDSAHSIAEESDNSNAGIERSDENNKDESYLDDNIFADAGAEDFDDSHSCSGPGYDVNGLIVGYDEIAEEYNGDCGGMFGGDGMLCSLSNVRTMNLSAHSGEVLFIRELKSCTDFKNLKTLSLGEWCITPDFDVLASILQHSPNLENLYVQLDMANKRRVGFNPRPNLFVCTNLRKVEITYCKHDKMVHILAELFRVNSITWKKIFVHRTACTCDVKSDTDSRAKRKAQNEAGERPAKQIKA</sequence>
<dbReference type="AlphaFoldDB" id="A0A8T0T5H4"/>
<feature type="compositionally biased region" description="Acidic residues" evidence="1">
    <location>
        <begin position="439"/>
        <end position="459"/>
    </location>
</feature>
<feature type="region of interest" description="Disordered" evidence="1">
    <location>
        <begin position="712"/>
        <end position="731"/>
    </location>
</feature>
<evidence type="ECO:0000313" key="4">
    <source>
        <dbReference type="EMBL" id="KAG2606551.1"/>
    </source>
</evidence>
<dbReference type="OrthoDB" id="683801at2759"/>
<dbReference type="EMBL" id="CM029044">
    <property type="protein sequence ID" value="KAG2606551.1"/>
    <property type="molecule type" value="Genomic_DNA"/>
</dbReference>
<feature type="domain" description="At1g61320/AtMIF1 LRR" evidence="3">
    <location>
        <begin position="167"/>
        <end position="244"/>
    </location>
</feature>
<dbReference type="SUPFAM" id="SSF81383">
    <property type="entry name" value="F-box domain"/>
    <property type="match status" value="1"/>
</dbReference>
<dbReference type="PANTHER" id="PTHR34223:SF34">
    <property type="entry name" value="F-BOX DOMAIN-CONTAINING PROTEIN"/>
    <property type="match status" value="1"/>
</dbReference>
<dbReference type="Pfam" id="PF23622">
    <property type="entry name" value="LRR_At1g61320_AtMIF1"/>
    <property type="match status" value="1"/>
</dbReference>
<feature type="compositionally biased region" description="Basic and acidic residues" evidence="1">
    <location>
        <begin position="487"/>
        <end position="497"/>
    </location>
</feature>
<dbReference type="InterPro" id="IPR053197">
    <property type="entry name" value="F-box_SCFL_complex_component"/>
</dbReference>
<evidence type="ECO:0000259" key="3">
    <source>
        <dbReference type="Pfam" id="PF23622"/>
    </source>
</evidence>
<feature type="compositionally biased region" description="Basic and acidic residues" evidence="1">
    <location>
        <begin position="399"/>
        <end position="412"/>
    </location>
</feature>
<dbReference type="InterPro" id="IPR055357">
    <property type="entry name" value="LRR_At1g61320_AtMIF1"/>
</dbReference>
<reference evidence="4" key="1">
    <citation type="submission" date="2020-05" db="EMBL/GenBank/DDBJ databases">
        <title>WGS assembly of Panicum virgatum.</title>
        <authorList>
            <person name="Lovell J.T."/>
            <person name="Jenkins J."/>
            <person name="Shu S."/>
            <person name="Juenger T.E."/>
            <person name="Schmutz J."/>
        </authorList>
    </citation>
    <scope>NUCLEOTIDE SEQUENCE</scope>
    <source>
        <strain evidence="4">AP13</strain>
    </source>
</reference>
<dbReference type="CDD" id="cd22160">
    <property type="entry name" value="F-box_AtFBL13-like"/>
    <property type="match status" value="1"/>
</dbReference>
<feature type="compositionally biased region" description="Basic and acidic residues" evidence="1">
    <location>
        <begin position="508"/>
        <end position="518"/>
    </location>
</feature>
<evidence type="ECO:0008006" key="6">
    <source>
        <dbReference type="Google" id="ProtNLM"/>
    </source>
</evidence>
<gene>
    <name evidence="4" type="ORF">PVAP13_4NG046076</name>
</gene>
<organism evidence="4 5">
    <name type="scientific">Panicum virgatum</name>
    <name type="common">Blackwell switchgrass</name>
    <dbReference type="NCBI Taxonomy" id="38727"/>
    <lineage>
        <taxon>Eukaryota</taxon>
        <taxon>Viridiplantae</taxon>
        <taxon>Streptophyta</taxon>
        <taxon>Embryophyta</taxon>
        <taxon>Tracheophyta</taxon>
        <taxon>Spermatophyta</taxon>
        <taxon>Magnoliopsida</taxon>
        <taxon>Liliopsida</taxon>
        <taxon>Poales</taxon>
        <taxon>Poaceae</taxon>
        <taxon>PACMAD clade</taxon>
        <taxon>Panicoideae</taxon>
        <taxon>Panicodae</taxon>
        <taxon>Paniceae</taxon>
        <taxon>Panicinae</taxon>
        <taxon>Panicum</taxon>
        <taxon>Panicum sect. Hiantes</taxon>
    </lineage>
</organism>
<dbReference type="SUPFAM" id="SSF52047">
    <property type="entry name" value="RNI-like"/>
    <property type="match status" value="2"/>
</dbReference>
<proteinExistence type="predicted"/>
<dbReference type="Proteomes" id="UP000823388">
    <property type="component" value="Chromosome 4N"/>
</dbReference>
<dbReference type="Pfam" id="PF00646">
    <property type="entry name" value="F-box"/>
    <property type="match status" value="1"/>
</dbReference>
<keyword evidence="5" id="KW-1185">Reference proteome</keyword>
<comment type="caution">
    <text evidence="4">The sequence shown here is derived from an EMBL/GenBank/DDBJ whole genome shotgun (WGS) entry which is preliminary data.</text>
</comment>
<feature type="region of interest" description="Disordered" evidence="1">
    <location>
        <begin position="399"/>
        <end position="519"/>
    </location>
</feature>
<dbReference type="PANTHER" id="PTHR34223">
    <property type="entry name" value="OS11G0201299 PROTEIN"/>
    <property type="match status" value="1"/>
</dbReference>
<name>A0A8T0T5H4_PANVG</name>
<evidence type="ECO:0000313" key="5">
    <source>
        <dbReference type="Proteomes" id="UP000823388"/>
    </source>
</evidence>
<dbReference type="InterPro" id="IPR036047">
    <property type="entry name" value="F-box-like_dom_sf"/>
</dbReference>
<dbReference type="InterPro" id="IPR053781">
    <property type="entry name" value="F-box_AtFBL13-like"/>
</dbReference>